<evidence type="ECO:0000313" key="1">
    <source>
        <dbReference type="EMBL" id="KFX46563.1"/>
    </source>
</evidence>
<evidence type="ECO:0008006" key="2">
    <source>
        <dbReference type="Google" id="ProtNLM"/>
    </source>
</evidence>
<reference evidence="1" key="1">
    <citation type="journal article" date="2014" name="PLoS Genet.">
        <title>Signature Gene Expression Reveals Novel Clues to the Molecular Mechanisms of Dimorphic Transition in Penicillium marneffei.</title>
        <authorList>
            <person name="Yang E."/>
            <person name="Wang G."/>
            <person name="Cai J."/>
            <person name="Woo P.C."/>
            <person name="Lau S.K."/>
            <person name="Yuen K.-Y."/>
            <person name="Chow W.-N."/>
            <person name="Lin X."/>
        </authorList>
    </citation>
    <scope>NUCLEOTIDE SEQUENCE [LARGE SCALE GENOMIC DNA]</scope>
    <source>
        <strain evidence="1">PM1</strain>
    </source>
</reference>
<comment type="caution">
    <text evidence="1">The sequence shown here is derived from an EMBL/GenBank/DDBJ whole genome shotgun (WGS) entry which is preliminary data.</text>
</comment>
<name>A0A093XMW2_TALMA</name>
<proteinExistence type="predicted"/>
<dbReference type="SUPFAM" id="SSF54909">
    <property type="entry name" value="Dimeric alpha+beta barrel"/>
    <property type="match status" value="1"/>
</dbReference>
<dbReference type="InterPro" id="IPR011008">
    <property type="entry name" value="Dimeric_a/b-barrel"/>
</dbReference>
<dbReference type="Gene3D" id="3.30.70.100">
    <property type="match status" value="1"/>
</dbReference>
<sequence>MAGISVHGTITIDPKNKDTFLAALKPTFDAIKAEPLNLFFEISYDEKNAGVFKLIESWNCTSEYIMSTQLQKDYYKPYHAAVEPLLISPSRSKSSTAWVASGPASTPPSTLPALKCNYFISDQNMGSEILENLGCMYENLA</sequence>
<accession>A0A093XMW2</accession>
<organism evidence="1">
    <name type="scientific">Talaromyces marneffei PM1</name>
    <dbReference type="NCBI Taxonomy" id="1077442"/>
    <lineage>
        <taxon>Eukaryota</taxon>
        <taxon>Fungi</taxon>
        <taxon>Dikarya</taxon>
        <taxon>Ascomycota</taxon>
        <taxon>Pezizomycotina</taxon>
        <taxon>Eurotiomycetes</taxon>
        <taxon>Eurotiomycetidae</taxon>
        <taxon>Eurotiales</taxon>
        <taxon>Trichocomaceae</taxon>
        <taxon>Talaromyces</taxon>
        <taxon>Talaromyces sect. Talaromyces</taxon>
    </lineage>
</organism>
<protein>
    <recommendedName>
        <fullName evidence="2">ABM domain-containing protein</fullName>
    </recommendedName>
</protein>
<dbReference type="AlphaFoldDB" id="A0A093XMW2"/>
<dbReference type="HOGENOM" id="CLU_1826587_0_0_1"/>
<gene>
    <name evidence="1" type="ORF">GQ26_0180640</name>
</gene>
<dbReference type="EMBL" id="JPOX01000018">
    <property type="protein sequence ID" value="KFX46563.1"/>
    <property type="molecule type" value="Genomic_DNA"/>
</dbReference>